<organism evidence="1 2">
    <name type="scientific">Pseudocercospora eumusae</name>
    <dbReference type="NCBI Taxonomy" id="321146"/>
    <lineage>
        <taxon>Eukaryota</taxon>
        <taxon>Fungi</taxon>
        <taxon>Dikarya</taxon>
        <taxon>Ascomycota</taxon>
        <taxon>Pezizomycotina</taxon>
        <taxon>Dothideomycetes</taxon>
        <taxon>Dothideomycetidae</taxon>
        <taxon>Mycosphaerellales</taxon>
        <taxon>Mycosphaerellaceae</taxon>
        <taxon>Pseudocercospora</taxon>
    </lineage>
</organism>
<proteinExistence type="predicted"/>
<dbReference type="AlphaFoldDB" id="A0A139H146"/>
<keyword evidence="2" id="KW-1185">Reference proteome</keyword>
<sequence>MTASILISLAKTTAEQSKNGINLRDEEDDALVVTRAIRPTLPGTFQDSVDHDAPIFVPGSIAGEPVRASALSS</sequence>
<dbReference type="EMBL" id="LFZN01000186">
    <property type="protein sequence ID" value="KXS96118.1"/>
    <property type="molecule type" value="Genomic_DNA"/>
</dbReference>
<dbReference type="Proteomes" id="UP000070133">
    <property type="component" value="Unassembled WGS sequence"/>
</dbReference>
<evidence type="ECO:0000313" key="1">
    <source>
        <dbReference type="EMBL" id="KXS96118.1"/>
    </source>
</evidence>
<accession>A0A139H146</accession>
<name>A0A139H146_9PEZI</name>
<gene>
    <name evidence="1" type="ORF">AC578_7789</name>
</gene>
<evidence type="ECO:0000313" key="2">
    <source>
        <dbReference type="Proteomes" id="UP000070133"/>
    </source>
</evidence>
<protein>
    <submittedName>
        <fullName evidence="1">Uncharacterized protein</fullName>
    </submittedName>
</protein>
<comment type="caution">
    <text evidence="1">The sequence shown here is derived from an EMBL/GenBank/DDBJ whole genome shotgun (WGS) entry which is preliminary data.</text>
</comment>
<reference evidence="1 2" key="1">
    <citation type="submission" date="2015-07" db="EMBL/GenBank/DDBJ databases">
        <title>Comparative genomics of the Sigatoka disease complex on banana suggests a link between parallel evolutionary changes in Pseudocercospora fijiensis and Pseudocercospora eumusae and increased virulence on the banana host.</title>
        <authorList>
            <person name="Chang T.-C."/>
            <person name="Salvucci A."/>
            <person name="Crous P.W."/>
            <person name="Stergiopoulos I."/>
        </authorList>
    </citation>
    <scope>NUCLEOTIDE SEQUENCE [LARGE SCALE GENOMIC DNA]</scope>
    <source>
        <strain evidence="1 2">CBS 114824</strain>
    </source>
</reference>
<dbReference type="OrthoDB" id="4096268at2759"/>